<keyword evidence="3" id="KW-1185">Reference proteome</keyword>
<dbReference type="InterPro" id="IPR010982">
    <property type="entry name" value="Lambda_DNA-bd_dom_sf"/>
</dbReference>
<dbReference type="SUPFAM" id="SSF47413">
    <property type="entry name" value="lambda repressor-like DNA-binding domains"/>
    <property type="match status" value="1"/>
</dbReference>
<dbReference type="CDD" id="cd00093">
    <property type="entry name" value="HTH_XRE"/>
    <property type="match status" value="1"/>
</dbReference>
<dbReference type="Pfam" id="PF13560">
    <property type="entry name" value="HTH_31"/>
    <property type="match status" value="1"/>
</dbReference>
<gene>
    <name evidence="2" type="ORF">H9L42_12255</name>
</gene>
<dbReference type="AlphaFoldDB" id="A0A923SWR7"/>
<dbReference type="Gene3D" id="1.10.260.40">
    <property type="entry name" value="lambda repressor-like DNA-binding domains"/>
    <property type="match status" value="1"/>
</dbReference>
<sequence>MAQKIKQIDDISIGENLRQLRESANMTQEQVAAQLQLRSLPTSRSAYSQMEAGTYNIRVSELKALVEIFHTDYNTLFNGLKYNK</sequence>
<proteinExistence type="predicted"/>
<organism evidence="2 3">
    <name type="scientific">Zhenpiania hominis</name>
    <dbReference type="NCBI Taxonomy" id="2763644"/>
    <lineage>
        <taxon>Bacteria</taxon>
        <taxon>Bacillati</taxon>
        <taxon>Bacillota</taxon>
        <taxon>Clostridia</taxon>
        <taxon>Peptostreptococcales</taxon>
        <taxon>Anaerovoracaceae</taxon>
        <taxon>Zhenpiania</taxon>
    </lineage>
</organism>
<dbReference type="RefSeq" id="WP_187303688.1">
    <property type="nucleotide sequence ID" value="NZ_CBCTON010000012.1"/>
</dbReference>
<name>A0A923SWR7_9FIRM</name>
<feature type="domain" description="HTH cro/C1-type" evidence="1">
    <location>
        <begin position="17"/>
        <end position="76"/>
    </location>
</feature>
<dbReference type="Proteomes" id="UP000602647">
    <property type="component" value="Unassembled WGS sequence"/>
</dbReference>
<comment type="caution">
    <text evidence="2">The sequence shown here is derived from an EMBL/GenBank/DDBJ whole genome shotgun (WGS) entry which is preliminary data.</text>
</comment>
<evidence type="ECO:0000313" key="2">
    <source>
        <dbReference type="EMBL" id="MBC6680593.1"/>
    </source>
</evidence>
<protein>
    <submittedName>
        <fullName evidence="2">Helix-turn-helix transcriptional regulator</fullName>
    </submittedName>
</protein>
<evidence type="ECO:0000259" key="1">
    <source>
        <dbReference type="PROSITE" id="PS50943"/>
    </source>
</evidence>
<dbReference type="GO" id="GO:0003677">
    <property type="term" value="F:DNA binding"/>
    <property type="evidence" value="ECO:0007669"/>
    <property type="project" value="InterPro"/>
</dbReference>
<dbReference type="PROSITE" id="PS50943">
    <property type="entry name" value="HTH_CROC1"/>
    <property type="match status" value="1"/>
</dbReference>
<evidence type="ECO:0000313" key="3">
    <source>
        <dbReference type="Proteomes" id="UP000602647"/>
    </source>
</evidence>
<dbReference type="InterPro" id="IPR001387">
    <property type="entry name" value="Cro/C1-type_HTH"/>
</dbReference>
<accession>A0A923SWR7</accession>
<dbReference type="EMBL" id="JACRYT010000015">
    <property type="protein sequence ID" value="MBC6680593.1"/>
    <property type="molecule type" value="Genomic_DNA"/>
</dbReference>
<dbReference type="SMART" id="SM00530">
    <property type="entry name" value="HTH_XRE"/>
    <property type="match status" value="1"/>
</dbReference>
<reference evidence="2" key="1">
    <citation type="submission" date="2020-08" db="EMBL/GenBank/DDBJ databases">
        <title>Genome public.</title>
        <authorList>
            <person name="Liu C."/>
            <person name="Sun Q."/>
        </authorList>
    </citation>
    <scope>NUCLEOTIDE SEQUENCE</scope>
    <source>
        <strain evidence="2">BX12</strain>
    </source>
</reference>